<accession>A0ABQ4I4L9</accession>
<evidence type="ECO:0000313" key="3">
    <source>
        <dbReference type="EMBL" id="GIJ12741.1"/>
    </source>
</evidence>
<keyword evidence="4" id="KW-1185">Reference proteome</keyword>
<dbReference type="InterPro" id="IPR023809">
    <property type="entry name" value="Thiopep_bacteriocin_synth_dom"/>
</dbReference>
<feature type="domain" description="Lantibiotic dehydratase N-terminal" evidence="1">
    <location>
        <begin position="52"/>
        <end position="696"/>
    </location>
</feature>
<evidence type="ECO:0000259" key="1">
    <source>
        <dbReference type="Pfam" id="PF04738"/>
    </source>
</evidence>
<gene>
    <name evidence="3" type="ORF">Van01_59550</name>
</gene>
<sequence>MPAPPSFRTAGVVMVRATTDPGDLEVPSGLDLASDTAVLREGLTWLMKTWARADIRDALALASPTLAARLDRISASPDTTAKVVRRAVISVASYLLRWQRRTTPFGLFAGVTVAAVGAGSVTIGRRHRVVARVDSEWIAAVIGRLEQHPQLRHRLPVVADNTGVVRDGRFIIARRVDPGGGKAVPLREASVRYTAPVQAALARAVVPVRYDHLAAALAERFPAARPEQVTTVLDDLLRQGALISALRPPMTVTDGLTHVIEIVTAADGGQFDDVAALLRDLEIVRQLISQHNGNNDLAQVSANRTAIAERMRQIVAGSQHTLAVDTRLDAQIRVPEQVVTEAVDAAQVLLRVSTKPFGTTAWQDYRSRFRARYGHGALVAVRDLLADSGLGYPTGYLGAPRAHPSWRSVNERDAAFLALVQRAALDGHSEITLTDADIDALTVGEPADVIPPARIELGVAIYAASLDALNRGDFRLRFTAAPGAPTSMAGRFIYLFDEDQQAQLAAACAPGTPSGGAVVVQLSFPPRRPHNENVTRVPQFLPDVLALAEHPTGQPISLDDLAVTADADQMYLVQVSTGRRVIPHVPHALDKVVQSPPLARFLAEVADARTAVFGPFDVGAARTLPYLPRVRYRRTILAAARWLLTARDLSPRAGQGWESALQAWQRHWRVPARVVLCHGEFRQPLNLDHRLDRTLLRHRLAQAERVELHEDAQPDDHGWIGRAAELLIPMLATTPPHRPLPHLATPGRPQIPGSAGVVHARLAGNPARFDDIIRHLAAFTTTLHDEIHRWWIRRQRDLVRIDADQHLILVLRLTAPEHHPAVTAALAAFAAELNARGLPGQLSLVPHQDHPGRYGCDEALAAAEDVFAADTGCVIAQIAAAEHLGVSAQALAAASMARLAAAFAADTGSGYRALLQCLPQQTGPQDHALREQTQRLADLSADARQPHTAEKTLVSAWSTRDAALRRYYCTLTAQRDSSHLLPTLLRDHHIRALGVDPAFEQATNRLARVAALRALARSGQR</sequence>
<dbReference type="Pfam" id="PF14028">
    <property type="entry name" value="Lant_dehydr_C"/>
    <property type="match status" value="1"/>
</dbReference>
<protein>
    <recommendedName>
        <fullName evidence="5">Lantibiotic dehydratase</fullName>
    </recommendedName>
</protein>
<dbReference type="RefSeq" id="WP_204014627.1">
    <property type="nucleotide sequence ID" value="NZ_BOOZ01000060.1"/>
</dbReference>
<dbReference type="NCBIfam" id="TIGR03891">
    <property type="entry name" value="thiopep_ocin"/>
    <property type="match status" value="1"/>
</dbReference>
<evidence type="ECO:0008006" key="5">
    <source>
        <dbReference type="Google" id="ProtNLM"/>
    </source>
</evidence>
<organism evidence="3 4">
    <name type="scientific">Micromonospora andamanensis</name>
    <dbReference type="NCBI Taxonomy" id="1287068"/>
    <lineage>
        <taxon>Bacteria</taxon>
        <taxon>Bacillati</taxon>
        <taxon>Actinomycetota</taxon>
        <taxon>Actinomycetes</taxon>
        <taxon>Micromonosporales</taxon>
        <taxon>Micromonosporaceae</taxon>
        <taxon>Micromonospora</taxon>
    </lineage>
</organism>
<feature type="domain" description="Thiopeptide-type bacteriocin biosynthesis" evidence="2">
    <location>
        <begin position="761"/>
        <end position="1004"/>
    </location>
</feature>
<evidence type="ECO:0000313" key="4">
    <source>
        <dbReference type="Proteomes" id="UP000647017"/>
    </source>
</evidence>
<reference evidence="3 4" key="1">
    <citation type="submission" date="2021-01" db="EMBL/GenBank/DDBJ databases">
        <title>Whole genome shotgun sequence of Verrucosispora andamanensis NBRC 109075.</title>
        <authorList>
            <person name="Komaki H."/>
            <person name="Tamura T."/>
        </authorList>
    </citation>
    <scope>NUCLEOTIDE SEQUENCE [LARGE SCALE GENOMIC DNA]</scope>
    <source>
        <strain evidence="3 4">NBRC 109075</strain>
    </source>
</reference>
<name>A0ABQ4I4L9_9ACTN</name>
<dbReference type="Pfam" id="PF04738">
    <property type="entry name" value="Lant_dehydr_N"/>
    <property type="match status" value="1"/>
</dbReference>
<dbReference type="Proteomes" id="UP000647017">
    <property type="component" value="Unassembled WGS sequence"/>
</dbReference>
<dbReference type="InterPro" id="IPR006827">
    <property type="entry name" value="Lant_deHydtase_N"/>
</dbReference>
<comment type="caution">
    <text evidence="3">The sequence shown here is derived from an EMBL/GenBank/DDBJ whole genome shotgun (WGS) entry which is preliminary data.</text>
</comment>
<evidence type="ECO:0000259" key="2">
    <source>
        <dbReference type="Pfam" id="PF14028"/>
    </source>
</evidence>
<dbReference type="EMBL" id="BOOZ01000060">
    <property type="protein sequence ID" value="GIJ12741.1"/>
    <property type="molecule type" value="Genomic_DNA"/>
</dbReference>
<proteinExistence type="predicted"/>